<dbReference type="AlphaFoldDB" id="A0A3L6L477"/>
<dbReference type="SMART" id="SM00230">
    <property type="entry name" value="CysPc"/>
    <property type="match status" value="1"/>
</dbReference>
<feature type="compositionally biased region" description="Low complexity" evidence="3">
    <location>
        <begin position="788"/>
        <end position="797"/>
    </location>
</feature>
<name>A0A3L6L477_9TRYP</name>
<dbReference type="FunFam" id="2.60.40.1180:FF:000117">
    <property type="entry name" value="Cytoskeleton-associated protein CAP5.5, putative"/>
    <property type="match status" value="1"/>
</dbReference>
<feature type="region of interest" description="Disordered" evidence="3">
    <location>
        <begin position="744"/>
        <end position="872"/>
    </location>
</feature>
<accession>A0A3L6L477</accession>
<dbReference type="CDD" id="cd00044">
    <property type="entry name" value="CysPc"/>
    <property type="match status" value="1"/>
</dbReference>
<dbReference type="EMBL" id="QSBY01000008">
    <property type="protein sequence ID" value="RHW70916.1"/>
    <property type="molecule type" value="Genomic_DNA"/>
</dbReference>
<dbReference type="Gene3D" id="2.60.40.1180">
    <property type="entry name" value="Golgi alpha-mannosidase II"/>
    <property type="match status" value="1"/>
</dbReference>
<dbReference type="InterPro" id="IPR022684">
    <property type="entry name" value="Calpain_cysteine_protease"/>
</dbReference>
<comment type="caution">
    <text evidence="5">The sequence shown here is derived from an EMBL/GenBank/DDBJ whole genome shotgun (WGS) entry which is preliminary data.</text>
</comment>
<evidence type="ECO:0000313" key="5">
    <source>
        <dbReference type="EMBL" id="RHW70916.1"/>
    </source>
</evidence>
<evidence type="ECO:0000259" key="4">
    <source>
        <dbReference type="PROSITE" id="PS50203"/>
    </source>
</evidence>
<feature type="compositionally biased region" description="Pro residues" evidence="3">
    <location>
        <begin position="9"/>
        <end position="47"/>
    </location>
</feature>
<dbReference type="InterPro" id="IPR038765">
    <property type="entry name" value="Papain-like_cys_pep_sf"/>
</dbReference>
<reference evidence="5" key="1">
    <citation type="submission" date="2018-09" db="EMBL/GenBank/DDBJ databases">
        <title>whole genome sequence of T. equiperdum IVM-t1 strain.</title>
        <authorList>
            <person name="Suganuma K."/>
        </authorList>
    </citation>
    <scope>NUCLEOTIDE SEQUENCE [LARGE SCALE GENOMIC DNA]</scope>
    <source>
        <strain evidence="5">IVM-t1</strain>
    </source>
</reference>
<feature type="active site" evidence="1">
    <location>
        <position position="476"/>
    </location>
</feature>
<dbReference type="InterPro" id="IPR001300">
    <property type="entry name" value="Peptidase_C2_calpain_cat"/>
</dbReference>
<dbReference type="Proteomes" id="UP000266743">
    <property type="component" value="Chromosome 8"/>
</dbReference>
<dbReference type="PANTHER" id="PTHR10183">
    <property type="entry name" value="CALPAIN"/>
    <property type="match status" value="1"/>
</dbReference>
<evidence type="ECO:0000256" key="2">
    <source>
        <dbReference type="PROSITE-ProRule" id="PRU00239"/>
    </source>
</evidence>
<dbReference type="SUPFAM" id="SSF54001">
    <property type="entry name" value="Cysteine proteinases"/>
    <property type="match status" value="1"/>
</dbReference>
<dbReference type="Pfam" id="PF00648">
    <property type="entry name" value="Peptidase_C2"/>
    <property type="match status" value="1"/>
</dbReference>
<feature type="domain" description="Calpain catalytic" evidence="4">
    <location>
        <begin position="229"/>
        <end position="536"/>
    </location>
</feature>
<protein>
    <submittedName>
        <fullName evidence="5">Calpain</fullName>
    </submittedName>
</protein>
<proteinExistence type="predicted"/>
<sequence>MGCGGSKPRPQPPQMPPPPPPPVVAPPPPPPPPPPEPVAPPTPPPKSPTVQSEESVVEEVEEVPLTPRAARLQNVIAAKQSTFMYNKCTVTGEVTPFFPPKGRCFRIIDEEGRWFFYNDTMNYEMCVLAVFSPDSDVKHCGTTTIKSIRNGLTVISAFVYPLETLEFLSGSVELGAMYVYAQQLSKRYYSHLRVFSVDGKKEMETVMTLPWEEVDNEELLKLCSDSFMRYADVKFLPSTGMFSRLDIDGRFIQPVEVRRPSEFAQCDEENIDAVRGVVLSSCVEAGTLGDSWFVSALSLLATDEERVKAMFASTTPAEKQTGAYRVLLNKDGWWKNILVDDFLPTVGGVPCYARCIDDPGELWPSLLQKAYAKLYGSYASITGGDTLLALQNFTGAPVYRFDKAWRDAATDEEKKNALIQKIMGYVEAHNPVILSVPTGKEAKTAVANGLGEGYSYALLSVHNFPEENITLLKMFNPWEPAMPWSGQWREGSDKWTEHSEIQSSCEPCFEAHDGIFFIEWSEAVEVFNGCGVLYLDEKPVYDYRVAGEFDNEQPNLALMIRAKETVEVMLTLSQRDKRGLPIESPDAKLSPVLLCVSRAERKRQVVYQCTSSDPETPAQGFNFVVGRDLAMKCTFEAREAPYFVIPRIHRRGTCEGRRRDFVIGIRSSTPLDEKLEIHFTTLEPTCRVLHNCITFTANRMPGAVREWQIKTPDAEPATYRGWGLSPAEEFHEDDEGALTREYVVSQPEESPTPQSEAHVSEEEAKPEEECQQPSDEKPHELTEEPEAEAAASEPMGEGDVVAEAQPELAVEELSEGDVEAREAPAPPEEPQVTAEPESPQQSAEPEPEAAPPAPTDDGSASESSDDGLGRFAADRIGAFALSDDSDTD</sequence>
<dbReference type="Gene3D" id="3.90.70.10">
    <property type="entry name" value="Cysteine proteinases"/>
    <property type="match status" value="1"/>
</dbReference>
<organism evidence="5">
    <name type="scientific">Trypanosoma brucei equiperdum</name>
    <dbReference type="NCBI Taxonomy" id="630700"/>
    <lineage>
        <taxon>Eukaryota</taxon>
        <taxon>Discoba</taxon>
        <taxon>Euglenozoa</taxon>
        <taxon>Kinetoplastea</taxon>
        <taxon>Metakinetoplastina</taxon>
        <taxon>Trypanosomatida</taxon>
        <taxon>Trypanosomatidae</taxon>
        <taxon>Trypanosoma</taxon>
    </lineage>
</organism>
<dbReference type="GO" id="GO:0004198">
    <property type="term" value="F:calcium-dependent cysteine-type endopeptidase activity"/>
    <property type="evidence" value="ECO:0007669"/>
    <property type="project" value="InterPro"/>
</dbReference>
<dbReference type="GO" id="GO:0006508">
    <property type="term" value="P:proteolysis"/>
    <property type="evidence" value="ECO:0007669"/>
    <property type="project" value="InterPro"/>
</dbReference>
<feature type="region of interest" description="Disordered" evidence="3">
    <location>
        <begin position="1"/>
        <end position="55"/>
    </location>
</feature>
<evidence type="ECO:0000256" key="3">
    <source>
        <dbReference type="SAM" id="MobiDB-lite"/>
    </source>
</evidence>
<dbReference type="Pfam" id="PF09149">
    <property type="entry name" value="DUF1935"/>
    <property type="match status" value="1"/>
</dbReference>
<comment type="caution">
    <text evidence="2">Lacks conserved residue(s) required for the propagation of feature annotation.</text>
</comment>
<dbReference type="PROSITE" id="PS50203">
    <property type="entry name" value="CALPAIN_CAT"/>
    <property type="match status" value="1"/>
</dbReference>
<dbReference type="InterPro" id="IPR036310">
    <property type="entry name" value="Smp-1-like_sf"/>
</dbReference>
<dbReference type="PRINTS" id="PR00704">
    <property type="entry name" value="CALPAIN"/>
</dbReference>
<dbReference type="SUPFAM" id="SSF101601">
    <property type="entry name" value="Smp-1-like"/>
    <property type="match status" value="1"/>
</dbReference>
<dbReference type="PANTHER" id="PTHR10183:SF423">
    <property type="entry name" value="LEUCINE-RICH REPEAT PROTEIN (LRRP)"/>
    <property type="match status" value="1"/>
</dbReference>
<dbReference type="InterPro" id="IPR015232">
    <property type="entry name" value="DUF1935"/>
</dbReference>
<gene>
    <name evidence="5" type="primary">CAP5.5</name>
    <name evidence="5" type="ORF">DPX39_080058300</name>
</gene>
<feature type="compositionally biased region" description="Low complexity" evidence="3">
    <location>
        <begin position="830"/>
        <end position="844"/>
    </location>
</feature>
<dbReference type="InterPro" id="IPR013780">
    <property type="entry name" value="Glyco_hydro_b"/>
</dbReference>
<evidence type="ECO:0000256" key="1">
    <source>
        <dbReference type="PIRSR" id="PIRSR622684-1"/>
    </source>
</evidence>